<dbReference type="Gene3D" id="3.40.50.300">
    <property type="entry name" value="P-loop containing nucleotide triphosphate hydrolases"/>
    <property type="match status" value="1"/>
</dbReference>
<evidence type="ECO:0008006" key="3">
    <source>
        <dbReference type="Google" id="ProtNLM"/>
    </source>
</evidence>
<sequence length="340" mass="36797">MAQPTDPPPGWTADQLRTSPELFPIEVDLANNRAAFVRLSRVDYERASFLDGRLQLQPVATPSLDALAKAAEGAPIACDWIFHIGHVGSTLISRVLGTHPQVFSLREPQALRTFAQSPDTDARRAALPVFAALYSRTWLAPQRAVIKATSIVSDIAAELLALSPDSRAILLTVAPEVYIPTILGGPNSVLEMRAQAPARLARLHAHIGASPWRLEELSDGEIAAMSWNCEMAGLVRAARAAPDRTVWLNFDRFLADRTAGLARVLQALDREAGPETLAALAGSAYFDRYSKAPEYAYGARVRDEVLAEARRAAGAEIARGLAWLERAAADWPAVARLLAA</sequence>
<dbReference type="AlphaFoldDB" id="A0A328AHR5"/>
<keyword evidence="2" id="KW-1185">Reference proteome</keyword>
<protein>
    <recommendedName>
        <fullName evidence="3">Sulfotransferase family protein</fullName>
    </recommendedName>
</protein>
<organism evidence="1 2">
    <name type="scientific">Phenylobacterium soli</name>
    <dbReference type="NCBI Taxonomy" id="2170551"/>
    <lineage>
        <taxon>Bacteria</taxon>
        <taxon>Pseudomonadati</taxon>
        <taxon>Pseudomonadota</taxon>
        <taxon>Alphaproteobacteria</taxon>
        <taxon>Caulobacterales</taxon>
        <taxon>Caulobacteraceae</taxon>
        <taxon>Phenylobacterium</taxon>
    </lineage>
</organism>
<dbReference type="EMBL" id="QFYQ01000001">
    <property type="protein sequence ID" value="RAK54453.1"/>
    <property type="molecule type" value="Genomic_DNA"/>
</dbReference>
<name>A0A328AHR5_9CAUL</name>
<dbReference type="RefSeq" id="WP_111528204.1">
    <property type="nucleotide sequence ID" value="NZ_JBHRSG010000004.1"/>
</dbReference>
<evidence type="ECO:0000313" key="2">
    <source>
        <dbReference type="Proteomes" id="UP000249254"/>
    </source>
</evidence>
<comment type="caution">
    <text evidence="1">The sequence shown here is derived from an EMBL/GenBank/DDBJ whole genome shotgun (WGS) entry which is preliminary data.</text>
</comment>
<gene>
    <name evidence="1" type="ORF">DJ017_07905</name>
</gene>
<evidence type="ECO:0000313" key="1">
    <source>
        <dbReference type="EMBL" id="RAK54453.1"/>
    </source>
</evidence>
<dbReference type="InterPro" id="IPR027417">
    <property type="entry name" value="P-loop_NTPase"/>
</dbReference>
<accession>A0A328AHR5</accession>
<dbReference type="SUPFAM" id="SSF52540">
    <property type="entry name" value="P-loop containing nucleoside triphosphate hydrolases"/>
    <property type="match status" value="1"/>
</dbReference>
<reference evidence="2" key="1">
    <citation type="submission" date="2018-05" db="EMBL/GenBank/DDBJ databases">
        <authorList>
            <person name="Li X."/>
        </authorList>
    </citation>
    <scope>NUCLEOTIDE SEQUENCE [LARGE SCALE GENOMIC DNA]</scope>
    <source>
        <strain evidence="2">LX32</strain>
    </source>
</reference>
<dbReference type="Proteomes" id="UP000249254">
    <property type="component" value="Unassembled WGS sequence"/>
</dbReference>
<proteinExistence type="predicted"/>
<dbReference type="OrthoDB" id="3397773at2"/>